<accession>A0ABW2PU07</accession>
<dbReference type="RefSeq" id="WP_380964870.1">
    <property type="nucleotide sequence ID" value="NZ_JBHTCO010000004.1"/>
</dbReference>
<dbReference type="Proteomes" id="UP001596505">
    <property type="component" value="Unassembled WGS sequence"/>
</dbReference>
<comment type="caution">
    <text evidence="2">The sequence shown here is derived from an EMBL/GenBank/DDBJ whole genome shotgun (WGS) entry which is preliminary data.</text>
</comment>
<keyword evidence="2" id="KW-0648">Protein biosynthesis</keyword>
<evidence type="ECO:0000313" key="3">
    <source>
        <dbReference type="Proteomes" id="UP001596505"/>
    </source>
</evidence>
<protein>
    <submittedName>
        <fullName evidence="2">Elongation factor P 5-aminopentanone reductase</fullName>
    </submittedName>
</protein>
<dbReference type="InterPro" id="IPR050259">
    <property type="entry name" value="SDR"/>
</dbReference>
<dbReference type="InterPro" id="IPR002347">
    <property type="entry name" value="SDR_fam"/>
</dbReference>
<dbReference type="PANTHER" id="PTHR42879:SF2">
    <property type="entry name" value="3-OXOACYL-[ACYL-CARRIER-PROTEIN] REDUCTASE FABG"/>
    <property type="match status" value="1"/>
</dbReference>
<dbReference type="PRINTS" id="PR00081">
    <property type="entry name" value="GDHRDH"/>
</dbReference>
<evidence type="ECO:0000256" key="1">
    <source>
        <dbReference type="ARBA" id="ARBA00006484"/>
    </source>
</evidence>
<dbReference type="Gene3D" id="3.40.50.720">
    <property type="entry name" value="NAD(P)-binding Rossmann-like Domain"/>
    <property type="match status" value="1"/>
</dbReference>
<sequence>MNIALITGASGGIGQAASKRLADDGYSLYLHYNEGRENIDTLVNELSYKYPDQQFTAVQADLTTKSGVKLLIEQIADPVDCVVYNSGKSLISLITEVPESDLDSFIQLHMASPFQLIQHLLPDMISNRHGKIIFVTSIWGLTGSSMEVLYSMVKGGQNSFVKALAKEVAPSGISVNAVAPGAVDTKMMGDFSEEEIEYIKQGIPMGRLGRPEEIADLIGYLASTKSDYINGQVVSINGAWHC</sequence>
<gene>
    <name evidence="2" type="primary">ymfI</name>
    <name evidence="2" type="ORF">ACFQRG_06380</name>
</gene>
<reference evidence="3" key="1">
    <citation type="journal article" date="2019" name="Int. J. Syst. Evol. Microbiol.">
        <title>The Global Catalogue of Microorganisms (GCM) 10K type strain sequencing project: providing services to taxonomists for standard genome sequencing and annotation.</title>
        <authorList>
            <consortium name="The Broad Institute Genomics Platform"/>
            <consortium name="The Broad Institute Genome Sequencing Center for Infectious Disease"/>
            <person name="Wu L."/>
            <person name="Ma J."/>
        </authorList>
    </citation>
    <scope>NUCLEOTIDE SEQUENCE [LARGE SCALE GENOMIC DNA]</scope>
    <source>
        <strain evidence="3">CGMCC 1.16305</strain>
    </source>
</reference>
<organism evidence="2 3">
    <name type="scientific">Scopulibacillus cellulosilyticus</name>
    <dbReference type="NCBI Taxonomy" id="2665665"/>
    <lineage>
        <taxon>Bacteria</taxon>
        <taxon>Bacillati</taxon>
        <taxon>Bacillota</taxon>
        <taxon>Bacilli</taxon>
        <taxon>Bacillales</taxon>
        <taxon>Sporolactobacillaceae</taxon>
        <taxon>Scopulibacillus</taxon>
    </lineage>
</organism>
<dbReference type="SUPFAM" id="SSF51735">
    <property type="entry name" value="NAD(P)-binding Rossmann-fold domains"/>
    <property type="match status" value="1"/>
</dbReference>
<keyword evidence="2" id="KW-0251">Elongation factor</keyword>
<proteinExistence type="inferred from homology"/>
<dbReference type="Pfam" id="PF00106">
    <property type="entry name" value="adh_short"/>
    <property type="match status" value="1"/>
</dbReference>
<dbReference type="GO" id="GO:0003746">
    <property type="term" value="F:translation elongation factor activity"/>
    <property type="evidence" value="ECO:0007669"/>
    <property type="project" value="UniProtKB-KW"/>
</dbReference>
<dbReference type="EMBL" id="JBHTCO010000004">
    <property type="protein sequence ID" value="MFC7392609.1"/>
    <property type="molecule type" value="Genomic_DNA"/>
</dbReference>
<name>A0ABW2PU07_9BACL</name>
<comment type="similarity">
    <text evidence="1">Belongs to the short-chain dehydrogenases/reductases (SDR) family.</text>
</comment>
<keyword evidence="3" id="KW-1185">Reference proteome</keyword>
<dbReference type="InterPro" id="IPR036291">
    <property type="entry name" value="NAD(P)-bd_dom_sf"/>
</dbReference>
<dbReference type="PANTHER" id="PTHR42879">
    <property type="entry name" value="3-OXOACYL-(ACYL-CARRIER-PROTEIN) REDUCTASE"/>
    <property type="match status" value="1"/>
</dbReference>
<dbReference type="CDD" id="cd05233">
    <property type="entry name" value="SDR_c"/>
    <property type="match status" value="1"/>
</dbReference>
<dbReference type="NCBIfam" id="NF047420">
    <property type="entry name" value="EF_P_mod_YmfI"/>
    <property type="match status" value="1"/>
</dbReference>
<evidence type="ECO:0000313" key="2">
    <source>
        <dbReference type="EMBL" id="MFC7392609.1"/>
    </source>
</evidence>